<accession>A0A7J7L672</accession>
<feature type="coiled-coil region" evidence="3">
    <location>
        <begin position="520"/>
        <end position="610"/>
    </location>
</feature>
<comment type="similarity">
    <text evidence="2">Belongs to the NET family.</text>
</comment>
<feature type="coiled-coil region" evidence="3">
    <location>
        <begin position="1161"/>
        <end position="1237"/>
    </location>
</feature>
<evidence type="ECO:0000256" key="4">
    <source>
        <dbReference type="SAM" id="MobiDB-lite"/>
    </source>
</evidence>
<feature type="coiled-coil region" evidence="3">
    <location>
        <begin position="191"/>
        <end position="274"/>
    </location>
</feature>
<feature type="coiled-coil region" evidence="3">
    <location>
        <begin position="1343"/>
        <end position="1377"/>
    </location>
</feature>
<feature type="compositionally biased region" description="Basic and acidic residues" evidence="4">
    <location>
        <begin position="127"/>
        <end position="140"/>
    </location>
</feature>
<dbReference type="GO" id="GO:0005886">
    <property type="term" value="C:plasma membrane"/>
    <property type="evidence" value="ECO:0007669"/>
    <property type="project" value="TreeGrafter"/>
</dbReference>
<feature type="domain" description="NAB" evidence="5">
    <location>
        <begin position="15"/>
        <end position="95"/>
    </location>
</feature>
<feature type="coiled-coil region" evidence="3">
    <location>
        <begin position="443"/>
        <end position="481"/>
    </location>
</feature>
<evidence type="ECO:0000313" key="6">
    <source>
        <dbReference type="EMBL" id="KAF6138080.1"/>
    </source>
</evidence>
<name>A0A7J7L672_9MAGN</name>
<dbReference type="GO" id="GO:0051015">
    <property type="term" value="F:actin filament binding"/>
    <property type="evidence" value="ECO:0007669"/>
    <property type="project" value="TreeGrafter"/>
</dbReference>
<sequence>MAAAALRHSESRRLYSWWWDSHISPKNSKWLQENLTDMDVKVKSMIKLIEEDADSFARRAEMYYKKRPELMKLVEEFYRAYRALAERYDHATGALRQAHRTMAEAFPNQVPLILTDDSPSGLSNTDVEPHTPEMSHFDTDDLSYKRSGAYSDESDSIRIKKGLKQFNDIFGSKEGAARHVKFAEGRVRKGLDFQNEERSKVDIEVQNLKEAFKKLEAEKEAGHLKYQEALERLSNLETEVAHAEEMSRRLNQQASKAETEVQTLNQALIKLQTEKGEGLIQYQQCLETICNLENRISCAQEDSGRLNERATKAEMEVENLKEALARLETEKVAGLLQYNQCLETITNLENKLSHAEEDGKSVNDRADKIEAEVQSLRQAITNFNEEKEAFTLQYNLCLETISRLEGKVSITEEEAKNYGSKIAMGVEKFNIAEEKHLMSEKANQSLQAELNRLVQKIGMQEQELLEKHKNLEELRISVQEEHLRSMQAESALETLQSLHFESQEERKALTVELENRVQMLKDIECKSRGLEDELRQVKEINTSLNEQNLCSAMSIKNLQNEIFSVMETKGKLEQEVELYLNQRNALQQEIYCLKEEINDLNRKYQGVIEQVESVGFKPDLFGSSVKDLQDENTMLKEIFQKEKGDKLALLEKLEMLEGAFEKNTILENSLSDVNVELKVLRERVASLEKTCQSLEGEKSILVTEKAILVSELETATENVHKLSVKNTLLENSFSDANCELEGLRISSKSLKESCQSLDNEKSALLNERNNLVSELKCIRQRLDDLEKRCTGLEEKNLNMEKEMQSGFDQVEELKSSLDLEKQENASSTQSSETRMACLEDQIQILHEEGRWRMNDIEKEQEKFLKAQFEIFILQKFIQELEERNVNLFIESQKHFKAFEFLKELVSKLEQENLEYQVNSSSLLNQAKTLSIGIYQILKLFKIETEYEVRDDIDDSMILQQVLGGIKDMKSSLLKTEDQKQQLVFEKSVLIVFLEQLKSEAVELESERNIFDQELKMRNQKILMLQNEKHELMGATEQLRLEVIAHDAREEVLETEMESQYTRLSDLQETYLVSQNENSKLLQEHRLLVKAFSCSNVKSNMLEEQNDVILEETMALDICSLIFMSFGAEKALEVKYFDEEMDHLQGVIGGLEKGIRSMGEMLEVVQMEKLKMEESVEHMKNELNREKIENDQLNAKVGTVIGLLCLKEMELLEAGQMFKDTENENVKLEKNVKGLIMEADGANVIREVLQKKNVKLSEDNTRHNMEIACLRESNEKFELQLAKLREKVEEQKDVEDKVLSEIQEKGNEVNLWETRASTLYEELQISNICAVLFKEKVHEYVEACESFEGEKTSKDAEIEQLKERLVFLEGENEGMKSTLAAYFPAVNCLKENIQSLEEHVLSHIEVKEDDDHEKKEQSYQESCEKQTPNGPDAILNLQELQARVKVLENALMEMKRHTTQESLDTINKLEGAIKHIDELESKPALLGEEGVKTESVISKVQSEISMKDIPLDQVSDSSSYDHVFAKRALTRKEKSQTDEQMLELWETSSELQVEKELGVDKLEVSKRYTETQLQGNKRKILERLASDHQKLMNLQVTIQDLKKKSNQSETSKSKSETQLKYSNLKEQLHEFEDSAIRLINVNNKLSKKSEEGPVLSDGEDTGKLRRRKVLAQARRGSEEIGRLQLEVQKIQFVLLKLDEEQKTKGTKLADRKVVLKDYIYGGGKVKQGRKKSRFCGCIRPSSNKVD</sequence>
<dbReference type="Pfam" id="PF07765">
    <property type="entry name" value="KIP1"/>
    <property type="match status" value="1"/>
</dbReference>
<keyword evidence="7" id="KW-1185">Reference proteome</keyword>
<evidence type="ECO:0000256" key="1">
    <source>
        <dbReference type="ARBA" id="ARBA00023054"/>
    </source>
</evidence>
<gene>
    <name evidence="6" type="ORF">GIB67_033494</name>
</gene>
<evidence type="ECO:0000256" key="2">
    <source>
        <dbReference type="ARBA" id="ARBA00038006"/>
    </source>
</evidence>
<evidence type="ECO:0000256" key="3">
    <source>
        <dbReference type="SAM" id="Coils"/>
    </source>
</evidence>
<feature type="compositionally biased region" description="Basic and acidic residues" evidence="4">
    <location>
        <begin position="1411"/>
        <end position="1423"/>
    </location>
</feature>
<dbReference type="PANTHER" id="PTHR32258:SF6">
    <property type="entry name" value="PROTEIN NETWORKED 1A"/>
    <property type="match status" value="1"/>
</dbReference>
<evidence type="ECO:0000259" key="5">
    <source>
        <dbReference type="PROSITE" id="PS51774"/>
    </source>
</evidence>
<reference evidence="6 7" key="1">
    <citation type="journal article" date="2020" name="IScience">
        <title>Genome Sequencing of the Endangered Kingdonia uniflora (Circaeasteraceae, Ranunculales) Reveals Potential Mechanisms of Evolutionary Specialization.</title>
        <authorList>
            <person name="Sun Y."/>
            <person name="Deng T."/>
            <person name="Zhang A."/>
            <person name="Moore M.J."/>
            <person name="Landis J.B."/>
            <person name="Lin N."/>
            <person name="Zhang H."/>
            <person name="Zhang X."/>
            <person name="Huang J."/>
            <person name="Zhang X."/>
            <person name="Sun H."/>
            <person name="Wang H."/>
        </authorList>
    </citation>
    <scope>NUCLEOTIDE SEQUENCE [LARGE SCALE GENOMIC DNA]</scope>
    <source>
        <strain evidence="6">TB1705</strain>
        <tissue evidence="6">Leaf</tissue>
    </source>
</reference>
<dbReference type="PROSITE" id="PS51774">
    <property type="entry name" value="NAB"/>
    <property type="match status" value="1"/>
</dbReference>
<dbReference type="OrthoDB" id="10255522at2759"/>
<keyword evidence="1 3" id="KW-0175">Coiled coil</keyword>
<feature type="coiled-coil region" evidence="3">
    <location>
        <begin position="663"/>
        <end position="697"/>
    </location>
</feature>
<protein>
    <recommendedName>
        <fullName evidence="5">NAB domain-containing protein</fullName>
    </recommendedName>
</protein>
<dbReference type="Proteomes" id="UP000541444">
    <property type="component" value="Unassembled WGS sequence"/>
</dbReference>
<proteinExistence type="inferred from homology"/>
<feature type="coiled-coil region" evidence="3">
    <location>
        <begin position="303"/>
        <end position="393"/>
    </location>
</feature>
<organism evidence="6 7">
    <name type="scientific">Kingdonia uniflora</name>
    <dbReference type="NCBI Taxonomy" id="39325"/>
    <lineage>
        <taxon>Eukaryota</taxon>
        <taxon>Viridiplantae</taxon>
        <taxon>Streptophyta</taxon>
        <taxon>Embryophyta</taxon>
        <taxon>Tracheophyta</taxon>
        <taxon>Spermatophyta</taxon>
        <taxon>Magnoliopsida</taxon>
        <taxon>Ranunculales</taxon>
        <taxon>Circaeasteraceae</taxon>
        <taxon>Kingdonia</taxon>
    </lineage>
</organism>
<feature type="region of interest" description="Disordered" evidence="4">
    <location>
        <begin position="1404"/>
        <end position="1429"/>
    </location>
</feature>
<dbReference type="Gene3D" id="1.10.287.1490">
    <property type="match status" value="1"/>
</dbReference>
<dbReference type="InterPro" id="IPR011684">
    <property type="entry name" value="NAB"/>
</dbReference>
<feature type="coiled-coil region" evidence="3">
    <location>
        <begin position="747"/>
        <end position="802"/>
    </location>
</feature>
<dbReference type="InterPro" id="IPR051861">
    <property type="entry name" value="NET_actin-binding_domain"/>
</dbReference>
<feature type="region of interest" description="Disordered" evidence="4">
    <location>
        <begin position="119"/>
        <end position="140"/>
    </location>
</feature>
<evidence type="ECO:0000313" key="7">
    <source>
        <dbReference type="Proteomes" id="UP000541444"/>
    </source>
</evidence>
<comment type="caution">
    <text evidence="6">The sequence shown here is derived from an EMBL/GenBank/DDBJ whole genome shotgun (WGS) entry which is preliminary data.</text>
</comment>
<feature type="coiled-coil region" evidence="3">
    <location>
        <begin position="1266"/>
        <end position="1304"/>
    </location>
</feature>
<dbReference type="EMBL" id="JACGCM010002614">
    <property type="protein sequence ID" value="KAF6138080.1"/>
    <property type="molecule type" value="Genomic_DNA"/>
</dbReference>
<dbReference type="PANTHER" id="PTHR32258">
    <property type="entry name" value="PROTEIN NETWORKED 4A"/>
    <property type="match status" value="1"/>
</dbReference>